<evidence type="ECO:0000313" key="6">
    <source>
        <dbReference type="EMBL" id="TNV85032.1"/>
    </source>
</evidence>
<dbReference type="InterPro" id="IPR050342">
    <property type="entry name" value="HMGB"/>
</dbReference>
<sequence length="761" mass="85569">MEQEPENISLDEEGLSEEGEHEIFEEEESKDHGIAASQVGARSITDKEFYKQMQKLKDRGSNAVPPKKSASAYIIFGKEKRAEILKRNPLAKVTEVVKEMAASWRALPKEDRQKYKEAAKKDKDRYEKELKSLEAFSNNLKKPKKCLSAYMIFVKETRPKIVEANPDMGALQVMQEVGKQWQSMSEEDRNYFKVKADQDKVRYLDDQRAYYDEVQKIGQQNGTVKTKDGHVLVAHTQHDPNLAKGKTKKQLAKLEAAAAENHIVPLLDKRKSENQAQQEEPNRRLKLEEKKDDPKSSVLLQAATTVVQQQHQIQQQTRKPISAYAFFSKQFRDIVRLRLPYVSPIALIKGVTYKWKSLSKEQKTPFENLAIEDKQRVEKESNDLKRRIISKISSPKFILPPTSDAVNTALELTTDLIAYIHQNQAKFESDPSSALDIEKLQEQEEYMIMQQEGGQNLSRQGSGSMNQKGKEGSLEDMMKSQPGFNPMQSNNEMGSIPDHLQQLHPHLLDATTQQQQQQQQFATQTSFDMGKQFHMPLNLQQQLGTTLGAGNPFQFDASRGGGGLMFQGMGDYNPRERKLSYMGGGGYQTGMMPQSPDLGYSSMMGGQHQPQAPVTLEETMNSLNQGGLSYYYGATQGSAGGYPMSQGAAQSQYQAMPPQMASLAMHAFQQGQQQPYGMQKLTPQGPYQQQQMQIAQSQGQAMMGGYLTQMQQQQQPSAADFGGMNGHPYMGGQPGAPQAQGNTPQYIYAQNPYHGYPPVYR</sequence>
<dbReference type="Proteomes" id="UP000785679">
    <property type="component" value="Unassembled WGS sequence"/>
</dbReference>
<keyword evidence="2" id="KW-0539">Nucleus</keyword>
<feature type="domain" description="HMG box" evidence="5">
    <location>
        <begin position="66"/>
        <end position="134"/>
    </location>
</feature>
<reference evidence="6" key="1">
    <citation type="submission" date="2019-06" db="EMBL/GenBank/DDBJ databases">
        <authorList>
            <person name="Zheng W."/>
        </authorList>
    </citation>
    <scope>NUCLEOTIDE SEQUENCE</scope>
    <source>
        <strain evidence="6">QDHG01</strain>
    </source>
</reference>
<evidence type="ECO:0000256" key="3">
    <source>
        <dbReference type="SAM" id="Coils"/>
    </source>
</evidence>
<feature type="region of interest" description="Disordered" evidence="4">
    <location>
        <begin position="452"/>
        <end position="476"/>
    </location>
</feature>
<keyword evidence="1 2" id="KW-0238">DNA-binding</keyword>
<feature type="domain" description="HMG box" evidence="5">
    <location>
        <begin position="317"/>
        <end position="385"/>
    </location>
</feature>
<dbReference type="GO" id="GO:0005634">
    <property type="term" value="C:nucleus"/>
    <property type="evidence" value="ECO:0007669"/>
    <property type="project" value="UniProtKB-UniRule"/>
</dbReference>
<dbReference type="InterPro" id="IPR009071">
    <property type="entry name" value="HMG_box_dom"/>
</dbReference>
<dbReference type="PANTHER" id="PTHR48112">
    <property type="entry name" value="HIGH MOBILITY GROUP PROTEIN DSP1"/>
    <property type="match status" value="1"/>
</dbReference>
<feature type="domain" description="HMG box" evidence="5">
    <location>
        <begin position="143"/>
        <end position="211"/>
    </location>
</feature>
<dbReference type="Gene3D" id="1.10.30.10">
    <property type="entry name" value="High mobility group box domain"/>
    <property type="match status" value="3"/>
</dbReference>
<gene>
    <name evidence="6" type="ORF">FGO68_gene4044</name>
</gene>
<feature type="compositionally biased region" description="Polar residues" evidence="4">
    <location>
        <begin position="456"/>
        <end position="467"/>
    </location>
</feature>
<name>A0A8J8P0X7_HALGN</name>
<evidence type="ECO:0000256" key="2">
    <source>
        <dbReference type="PROSITE-ProRule" id="PRU00267"/>
    </source>
</evidence>
<dbReference type="OrthoDB" id="1919336at2759"/>
<evidence type="ECO:0000256" key="1">
    <source>
        <dbReference type="ARBA" id="ARBA00023125"/>
    </source>
</evidence>
<dbReference type="EMBL" id="RRYP01002205">
    <property type="protein sequence ID" value="TNV85032.1"/>
    <property type="molecule type" value="Genomic_DNA"/>
</dbReference>
<feature type="region of interest" description="Disordered" evidence="4">
    <location>
        <begin position="723"/>
        <end position="742"/>
    </location>
</feature>
<proteinExistence type="predicted"/>
<dbReference type="AlphaFoldDB" id="A0A8J8P0X7"/>
<feature type="DNA-binding region" description="HMG box" evidence="2">
    <location>
        <begin position="66"/>
        <end position="134"/>
    </location>
</feature>
<dbReference type="Pfam" id="PF00505">
    <property type="entry name" value="HMG_box"/>
    <property type="match status" value="3"/>
</dbReference>
<organism evidence="6 7">
    <name type="scientific">Halteria grandinella</name>
    <dbReference type="NCBI Taxonomy" id="5974"/>
    <lineage>
        <taxon>Eukaryota</taxon>
        <taxon>Sar</taxon>
        <taxon>Alveolata</taxon>
        <taxon>Ciliophora</taxon>
        <taxon>Intramacronucleata</taxon>
        <taxon>Spirotrichea</taxon>
        <taxon>Stichotrichia</taxon>
        <taxon>Sporadotrichida</taxon>
        <taxon>Halteriidae</taxon>
        <taxon>Halteria</taxon>
    </lineage>
</organism>
<dbReference type="GO" id="GO:0003677">
    <property type="term" value="F:DNA binding"/>
    <property type="evidence" value="ECO:0007669"/>
    <property type="project" value="UniProtKB-UniRule"/>
</dbReference>
<keyword evidence="7" id="KW-1185">Reference proteome</keyword>
<comment type="caution">
    <text evidence="6">The sequence shown here is derived from an EMBL/GenBank/DDBJ whole genome shotgun (WGS) entry which is preliminary data.</text>
</comment>
<feature type="DNA-binding region" description="HMG box" evidence="2">
    <location>
        <begin position="143"/>
        <end position="211"/>
    </location>
</feature>
<protein>
    <recommendedName>
        <fullName evidence="5">HMG box domain-containing protein</fullName>
    </recommendedName>
</protein>
<dbReference type="PROSITE" id="PS50118">
    <property type="entry name" value="HMG_BOX_2"/>
    <property type="match status" value="3"/>
</dbReference>
<evidence type="ECO:0000313" key="7">
    <source>
        <dbReference type="Proteomes" id="UP000785679"/>
    </source>
</evidence>
<dbReference type="CDD" id="cd00084">
    <property type="entry name" value="HMG-box_SF"/>
    <property type="match status" value="2"/>
</dbReference>
<dbReference type="InterPro" id="IPR036910">
    <property type="entry name" value="HMG_box_dom_sf"/>
</dbReference>
<feature type="DNA-binding region" description="HMG box" evidence="2">
    <location>
        <begin position="317"/>
        <end position="385"/>
    </location>
</feature>
<dbReference type="SUPFAM" id="SSF47095">
    <property type="entry name" value="HMG-box"/>
    <property type="match status" value="3"/>
</dbReference>
<feature type="coiled-coil region" evidence="3">
    <location>
        <begin position="109"/>
        <end position="136"/>
    </location>
</feature>
<feature type="region of interest" description="Disordered" evidence="4">
    <location>
        <begin position="1"/>
        <end position="34"/>
    </location>
</feature>
<evidence type="ECO:0000256" key="4">
    <source>
        <dbReference type="SAM" id="MobiDB-lite"/>
    </source>
</evidence>
<feature type="region of interest" description="Disordered" evidence="4">
    <location>
        <begin position="265"/>
        <end position="295"/>
    </location>
</feature>
<accession>A0A8J8P0X7</accession>
<keyword evidence="3" id="KW-0175">Coiled coil</keyword>
<feature type="compositionally biased region" description="Acidic residues" evidence="4">
    <location>
        <begin position="1"/>
        <end position="28"/>
    </location>
</feature>
<feature type="compositionally biased region" description="Basic and acidic residues" evidence="4">
    <location>
        <begin position="280"/>
        <end position="295"/>
    </location>
</feature>
<evidence type="ECO:0000259" key="5">
    <source>
        <dbReference type="PROSITE" id="PS50118"/>
    </source>
</evidence>
<dbReference type="SMART" id="SM00398">
    <property type="entry name" value="HMG"/>
    <property type="match status" value="3"/>
</dbReference>